<evidence type="ECO:0000259" key="1">
    <source>
        <dbReference type="Pfam" id="PF01243"/>
    </source>
</evidence>
<organism evidence="2 3">
    <name type="scientific">Candidatus Gottesmanbacteria bacterium RBG_16_38_7b</name>
    <dbReference type="NCBI Taxonomy" id="1798372"/>
    <lineage>
        <taxon>Bacteria</taxon>
        <taxon>Candidatus Gottesmaniibacteriota</taxon>
    </lineage>
</organism>
<dbReference type="EMBL" id="MFJB01000054">
    <property type="protein sequence ID" value="OGF99687.1"/>
    <property type="molecule type" value="Genomic_DNA"/>
</dbReference>
<dbReference type="AlphaFoldDB" id="A0A1F5YHM0"/>
<evidence type="ECO:0000313" key="3">
    <source>
        <dbReference type="Proteomes" id="UP000177396"/>
    </source>
</evidence>
<comment type="caution">
    <text evidence="2">The sequence shown here is derived from an EMBL/GenBank/DDBJ whole genome shotgun (WGS) entry which is preliminary data.</text>
</comment>
<dbReference type="SUPFAM" id="SSF50475">
    <property type="entry name" value="FMN-binding split barrel"/>
    <property type="match status" value="1"/>
</dbReference>
<reference evidence="2 3" key="1">
    <citation type="journal article" date="2016" name="Nat. Commun.">
        <title>Thousands of microbial genomes shed light on interconnected biogeochemical processes in an aquifer system.</title>
        <authorList>
            <person name="Anantharaman K."/>
            <person name="Brown C.T."/>
            <person name="Hug L.A."/>
            <person name="Sharon I."/>
            <person name="Castelle C.J."/>
            <person name="Probst A.J."/>
            <person name="Thomas B.C."/>
            <person name="Singh A."/>
            <person name="Wilkins M.J."/>
            <person name="Karaoz U."/>
            <person name="Brodie E.L."/>
            <person name="Williams K.H."/>
            <person name="Hubbard S.S."/>
            <person name="Banfield J.F."/>
        </authorList>
    </citation>
    <scope>NUCLEOTIDE SEQUENCE [LARGE SCALE GENOMIC DNA]</scope>
</reference>
<evidence type="ECO:0000313" key="2">
    <source>
        <dbReference type="EMBL" id="OGF99687.1"/>
    </source>
</evidence>
<name>A0A1F5YHM0_9BACT</name>
<feature type="domain" description="Pyridoxamine 5'-phosphate oxidase N-terminal" evidence="1">
    <location>
        <begin position="11"/>
        <end position="132"/>
    </location>
</feature>
<dbReference type="InterPro" id="IPR011576">
    <property type="entry name" value="Pyridox_Oxase_N"/>
</dbReference>
<sequence>MKDEKRINLAKKIINNNIYLTLGTADNKIPWTAPLFYAVNNKYEFYFISKKDSLHIKHISNNPKVSFSIFDSHQKEGTGNGVQGSGISIRISDHEIEEALKWYKSDFIEMKKESFTGSAPYRFYKIIPDHFYILDPDEETDVRIEVVL</sequence>
<gene>
    <name evidence="2" type="ORF">A2153_00520</name>
</gene>
<dbReference type="InterPro" id="IPR012349">
    <property type="entry name" value="Split_barrel_FMN-bd"/>
</dbReference>
<dbReference type="Gene3D" id="2.30.110.10">
    <property type="entry name" value="Electron Transport, Fmn-binding Protein, Chain A"/>
    <property type="match status" value="1"/>
</dbReference>
<proteinExistence type="predicted"/>
<dbReference type="Pfam" id="PF01243">
    <property type="entry name" value="PNPOx_N"/>
    <property type="match status" value="1"/>
</dbReference>
<dbReference type="Proteomes" id="UP000177396">
    <property type="component" value="Unassembled WGS sequence"/>
</dbReference>
<accession>A0A1F5YHM0</accession>
<protein>
    <recommendedName>
        <fullName evidence="1">Pyridoxamine 5'-phosphate oxidase N-terminal domain-containing protein</fullName>
    </recommendedName>
</protein>